<evidence type="ECO:0000259" key="2">
    <source>
        <dbReference type="PROSITE" id="PS50132"/>
    </source>
</evidence>
<dbReference type="PROSITE" id="PS50132">
    <property type="entry name" value="RGS"/>
    <property type="match status" value="1"/>
</dbReference>
<dbReference type="InterPro" id="IPR016137">
    <property type="entry name" value="RGS"/>
</dbReference>
<dbReference type="InterPro" id="IPR044926">
    <property type="entry name" value="RGS_subdomain_2"/>
</dbReference>
<dbReference type="SUPFAM" id="SSF48097">
    <property type="entry name" value="Regulator of G-protein signaling, RGS"/>
    <property type="match status" value="1"/>
</dbReference>
<feature type="region of interest" description="Disordered" evidence="1">
    <location>
        <begin position="64"/>
        <end position="83"/>
    </location>
</feature>
<dbReference type="PANTHER" id="PTHR10845">
    <property type="entry name" value="REGULATOR OF G PROTEIN SIGNALING"/>
    <property type="match status" value="1"/>
</dbReference>
<dbReference type="SMART" id="SM00315">
    <property type="entry name" value="RGS"/>
    <property type="match status" value="1"/>
</dbReference>
<dbReference type="FunFam" id="1.10.167.10:FF:000001">
    <property type="entry name" value="Putative regulator of g-protein signaling 12"/>
    <property type="match status" value="1"/>
</dbReference>
<name>A0A183SNH7_SCHSO</name>
<proteinExistence type="predicted"/>
<dbReference type="PANTHER" id="PTHR10845:SF259">
    <property type="entry name" value="RGS DOMAIN-CONTAINING PROTEIN-RELATED"/>
    <property type="match status" value="1"/>
</dbReference>
<organism evidence="3">
    <name type="scientific">Schistocephalus solidus</name>
    <name type="common">Tapeworm</name>
    <dbReference type="NCBI Taxonomy" id="70667"/>
    <lineage>
        <taxon>Eukaryota</taxon>
        <taxon>Metazoa</taxon>
        <taxon>Spiralia</taxon>
        <taxon>Lophotrochozoa</taxon>
        <taxon>Platyhelminthes</taxon>
        <taxon>Cestoda</taxon>
        <taxon>Eucestoda</taxon>
        <taxon>Diphyllobothriidea</taxon>
        <taxon>Diphyllobothriidae</taxon>
        <taxon>Schistocephalus</taxon>
    </lineage>
</organism>
<sequence>LPCGSSSRASGIGSQLRQPAILGCLQPTCSRQSPLAALHGTVRACVPVVLPNCKLGPEPCQKGPFLTSTQANATPPGRRAPRLSPGLPSGLQHLQRVSSAENISKLALQSVKIKRKLSPEQIKRWETSFSNLLSDYITGMLHVLDGLLLFEAFLKTEFSEENIQFWKACEDYRRLPQKEMAAEARRIYQTYLSVQSPREVNLDSKTRLKTISALATPNQRLFDSAQKKIQALMEKDSYQRFLRSSDFLELKKSVCQRKSSTHSLKAFGLSDCDLKAIVSLTELPFVKKSLHLN</sequence>
<dbReference type="AlphaFoldDB" id="A0A183SNH7"/>
<evidence type="ECO:0000313" key="3">
    <source>
        <dbReference type="WBParaSite" id="SSLN_0000596201-mRNA-1"/>
    </source>
</evidence>
<dbReference type="PRINTS" id="PR01301">
    <property type="entry name" value="RGSPROTEIN"/>
</dbReference>
<feature type="domain" description="RGS" evidence="2">
    <location>
        <begin position="146"/>
        <end position="251"/>
    </location>
</feature>
<protein>
    <submittedName>
        <fullName evidence="3">RGS domain-containing protein</fullName>
    </submittedName>
</protein>
<dbReference type="InterPro" id="IPR036305">
    <property type="entry name" value="RGS_sf"/>
</dbReference>
<accession>A0A183SNH7</accession>
<dbReference type="Pfam" id="PF00615">
    <property type="entry name" value="RGS"/>
    <property type="match status" value="1"/>
</dbReference>
<dbReference type="Gene3D" id="1.10.167.10">
    <property type="entry name" value="Regulator of G-protein Signalling 4, domain 2"/>
    <property type="match status" value="1"/>
</dbReference>
<reference evidence="3" key="1">
    <citation type="submission" date="2016-06" db="UniProtKB">
        <authorList>
            <consortium name="WormBaseParasite"/>
        </authorList>
    </citation>
    <scope>IDENTIFICATION</scope>
</reference>
<evidence type="ECO:0000256" key="1">
    <source>
        <dbReference type="SAM" id="MobiDB-lite"/>
    </source>
</evidence>
<dbReference type="WBParaSite" id="SSLN_0000596201-mRNA-1">
    <property type="protein sequence ID" value="SSLN_0000596201-mRNA-1"/>
    <property type="gene ID" value="SSLN_0000596201"/>
</dbReference>